<accession>A0A443S4F7</accession>
<dbReference type="VEuPathDB" id="VectorBase:LDEU009630"/>
<keyword evidence="3 8" id="KW-0349">Heme</keyword>
<evidence type="ECO:0000256" key="9">
    <source>
        <dbReference type="RuleBase" id="RU000461"/>
    </source>
</evidence>
<dbReference type="STRING" id="299467.A0A443S4F7"/>
<dbReference type="Gene3D" id="1.10.630.10">
    <property type="entry name" value="Cytochrome P450"/>
    <property type="match status" value="1"/>
</dbReference>
<dbReference type="PRINTS" id="PR00463">
    <property type="entry name" value="EP450I"/>
</dbReference>
<keyword evidence="7 9" id="KW-0503">Monooxygenase</keyword>
<evidence type="ECO:0000256" key="8">
    <source>
        <dbReference type="PIRSR" id="PIRSR602401-1"/>
    </source>
</evidence>
<dbReference type="PRINTS" id="PR00385">
    <property type="entry name" value="P450"/>
</dbReference>
<evidence type="ECO:0000256" key="4">
    <source>
        <dbReference type="ARBA" id="ARBA00022723"/>
    </source>
</evidence>
<name>A0A443S4F7_9ACAR</name>
<protein>
    <submittedName>
        <fullName evidence="10">Cytochrome P450 4C1-like protein</fullName>
    </submittedName>
</protein>
<dbReference type="Proteomes" id="UP000288716">
    <property type="component" value="Unassembled WGS sequence"/>
</dbReference>
<dbReference type="GO" id="GO:0020037">
    <property type="term" value="F:heme binding"/>
    <property type="evidence" value="ECO:0007669"/>
    <property type="project" value="InterPro"/>
</dbReference>
<keyword evidence="5 9" id="KW-0560">Oxidoreductase</keyword>
<gene>
    <name evidence="10" type="ORF">B4U80_09464</name>
</gene>
<dbReference type="PANTHER" id="PTHR24291">
    <property type="entry name" value="CYTOCHROME P450 FAMILY 4"/>
    <property type="match status" value="1"/>
</dbReference>
<dbReference type="InterPro" id="IPR036396">
    <property type="entry name" value="Cyt_P450_sf"/>
</dbReference>
<dbReference type="PANTHER" id="PTHR24291:SF50">
    <property type="entry name" value="BIFUNCTIONAL ALBAFLAVENONE MONOOXYGENASE_TERPENE SYNTHASE"/>
    <property type="match status" value="1"/>
</dbReference>
<dbReference type="EMBL" id="NCKV01008893">
    <property type="protein sequence ID" value="RWS22410.1"/>
    <property type="molecule type" value="Genomic_DNA"/>
</dbReference>
<dbReference type="GO" id="GO:0016705">
    <property type="term" value="F:oxidoreductase activity, acting on paired donors, with incorporation or reduction of molecular oxygen"/>
    <property type="evidence" value="ECO:0007669"/>
    <property type="project" value="InterPro"/>
</dbReference>
<dbReference type="PROSITE" id="PS00086">
    <property type="entry name" value="CYTOCHROME_P450"/>
    <property type="match status" value="1"/>
</dbReference>
<dbReference type="InterPro" id="IPR017972">
    <property type="entry name" value="Cyt_P450_CS"/>
</dbReference>
<keyword evidence="4 8" id="KW-0479">Metal-binding</keyword>
<evidence type="ECO:0000256" key="3">
    <source>
        <dbReference type="ARBA" id="ARBA00022617"/>
    </source>
</evidence>
<dbReference type="GO" id="GO:0004497">
    <property type="term" value="F:monooxygenase activity"/>
    <property type="evidence" value="ECO:0007669"/>
    <property type="project" value="UniProtKB-KW"/>
</dbReference>
<evidence type="ECO:0000256" key="6">
    <source>
        <dbReference type="ARBA" id="ARBA00023004"/>
    </source>
</evidence>
<keyword evidence="11" id="KW-1185">Reference proteome</keyword>
<dbReference type="Pfam" id="PF00067">
    <property type="entry name" value="p450"/>
    <property type="match status" value="1"/>
</dbReference>
<dbReference type="InterPro" id="IPR002401">
    <property type="entry name" value="Cyt_P450_E_grp-I"/>
</dbReference>
<dbReference type="AlphaFoldDB" id="A0A443S4F7"/>
<evidence type="ECO:0000313" key="11">
    <source>
        <dbReference type="Proteomes" id="UP000288716"/>
    </source>
</evidence>
<organism evidence="10 11">
    <name type="scientific">Leptotrombidium deliense</name>
    <dbReference type="NCBI Taxonomy" id="299467"/>
    <lineage>
        <taxon>Eukaryota</taxon>
        <taxon>Metazoa</taxon>
        <taxon>Ecdysozoa</taxon>
        <taxon>Arthropoda</taxon>
        <taxon>Chelicerata</taxon>
        <taxon>Arachnida</taxon>
        <taxon>Acari</taxon>
        <taxon>Acariformes</taxon>
        <taxon>Trombidiformes</taxon>
        <taxon>Prostigmata</taxon>
        <taxon>Anystina</taxon>
        <taxon>Parasitengona</taxon>
        <taxon>Trombiculoidea</taxon>
        <taxon>Trombiculidae</taxon>
        <taxon>Leptotrombidium</taxon>
    </lineage>
</organism>
<evidence type="ECO:0000256" key="7">
    <source>
        <dbReference type="ARBA" id="ARBA00023033"/>
    </source>
</evidence>
<comment type="caution">
    <text evidence="10">The sequence shown here is derived from an EMBL/GenBank/DDBJ whole genome shotgun (WGS) entry which is preliminary data.</text>
</comment>
<comment type="similarity">
    <text evidence="2 9">Belongs to the cytochrome P450 family.</text>
</comment>
<evidence type="ECO:0000256" key="2">
    <source>
        <dbReference type="ARBA" id="ARBA00010617"/>
    </source>
</evidence>
<keyword evidence="6 8" id="KW-0408">Iron</keyword>
<proteinExistence type="inferred from homology"/>
<dbReference type="SUPFAM" id="SSF48264">
    <property type="entry name" value="Cytochrome P450"/>
    <property type="match status" value="1"/>
</dbReference>
<evidence type="ECO:0000256" key="1">
    <source>
        <dbReference type="ARBA" id="ARBA00001971"/>
    </source>
</evidence>
<dbReference type="GO" id="GO:0005506">
    <property type="term" value="F:iron ion binding"/>
    <property type="evidence" value="ECO:0007669"/>
    <property type="project" value="InterPro"/>
</dbReference>
<evidence type="ECO:0000313" key="10">
    <source>
        <dbReference type="EMBL" id="RWS22410.1"/>
    </source>
</evidence>
<feature type="binding site" description="axial binding residue" evidence="8">
    <location>
        <position position="344"/>
    </location>
    <ligand>
        <name>heme</name>
        <dbReference type="ChEBI" id="CHEBI:30413"/>
    </ligand>
    <ligandPart>
        <name>Fe</name>
        <dbReference type="ChEBI" id="CHEBI:18248"/>
    </ligandPart>
</feature>
<reference evidence="10 11" key="1">
    <citation type="journal article" date="2018" name="Gigascience">
        <title>Genomes of trombidid mites reveal novel predicted allergens and laterally-transferred genes associated with secondary metabolism.</title>
        <authorList>
            <person name="Dong X."/>
            <person name="Chaisiri K."/>
            <person name="Xia D."/>
            <person name="Armstrong S.D."/>
            <person name="Fang Y."/>
            <person name="Donnelly M.J."/>
            <person name="Kadowaki T."/>
            <person name="McGarry J.W."/>
            <person name="Darby A.C."/>
            <person name="Makepeace B.L."/>
        </authorList>
    </citation>
    <scope>NUCLEOTIDE SEQUENCE [LARGE SCALE GENOMIC DNA]</scope>
    <source>
        <strain evidence="10">UoL-UT</strain>
    </source>
</reference>
<evidence type="ECO:0000256" key="5">
    <source>
        <dbReference type="ARBA" id="ARBA00023002"/>
    </source>
</evidence>
<dbReference type="InterPro" id="IPR001128">
    <property type="entry name" value="Cyt_P450"/>
</dbReference>
<dbReference type="InterPro" id="IPR050196">
    <property type="entry name" value="Cytochrome_P450_Monoox"/>
</dbReference>
<dbReference type="OrthoDB" id="2023at2759"/>
<comment type="cofactor">
    <cofactor evidence="1 8">
        <name>heme</name>
        <dbReference type="ChEBI" id="CHEBI:30413"/>
    </cofactor>
</comment>
<sequence>MTFFENNGSFTRQNIFFQLVRVLFPKILLASPPHLWKIKRKYLSESFKKPCLKSFEEIVNRESKFILNTIEEKVDKGFFDIRKVIEKHVCFITLEFYTQCYDRDYLFSQIEDVLELLKVSQNLSEKLVKYPFLLIPYLSLLTKEGYDYANRRKLLKKKFEKLIQNMDCSTDVKDNVVITQIHKIKHHDKHYNDDDICDEILGLVVPGYETVSFTIIVTLFYLGLHNETQSKVRKEVNKIFDERENKITNQQDVAKMILLDGVINEVMRLHPPVNFFGVTSESGFDVNGQKFPEGTNVIIPLTIIHRNEEYFTNSNQFKPERFWNAKASDFDAAFMPFGRGSRFCIGFRFGLLETKVILANIIHEYVFETIGHQQSFKIKTMLGSMVDSEIYIKFSKIQ</sequence>